<dbReference type="CDD" id="cd06170">
    <property type="entry name" value="LuxR_C_like"/>
    <property type="match status" value="1"/>
</dbReference>
<name>A0ABW3K4E5_9BACT</name>
<dbReference type="PROSITE" id="PS50043">
    <property type="entry name" value="HTH_LUXR_2"/>
    <property type="match status" value="1"/>
</dbReference>
<evidence type="ECO:0000256" key="2">
    <source>
        <dbReference type="ARBA" id="ARBA00023125"/>
    </source>
</evidence>
<accession>A0ABW3K4E5</accession>
<evidence type="ECO:0000256" key="3">
    <source>
        <dbReference type="PROSITE-ProRule" id="PRU00169"/>
    </source>
</evidence>
<keyword evidence="7" id="KW-1185">Reference proteome</keyword>
<dbReference type="InterPro" id="IPR000792">
    <property type="entry name" value="Tscrpt_reg_LuxR_C"/>
</dbReference>
<evidence type="ECO:0000259" key="5">
    <source>
        <dbReference type="PROSITE" id="PS50110"/>
    </source>
</evidence>
<dbReference type="CDD" id="cd17535">
    <property type="entry name" value="REC_NarL-like"/>
    <property type="match status" value="1"/>
</dbReference>
<comment type="caution">
    <text evidence="6">The sequence shown here is derived from an EMBL/GenBank/DDBJ whole genome shotgun (WGS) entry which is preliminary data.</text>
</comment>
<dbReference type="SMART" id="SM00448">
    <property type="entry name" value="REC"/>
    <property type="match status" value="1"/>
</dbReference>
<reference evidence="7" key="1">
    <citation type="journal article" date="2019" name="Int. J. Syst. Evol. Microbiol.">
        <title>The Global Catalogue of Microorganisms (GCM) 10K type strain sequencing project: providing services to taxonomists for standard genome sequencing and annotation.</title>
        <authorList>
            <consortium name="The Broad Institute Genomics Platform"/>
            <consortium name="The Broad Institute Genome Sequencing Center for Infectious Disease"/>
            <person name="Wu L."/>
            <person name="Ma J."/>
        </authorList>
    </citation>
    <scope>NUCLEOTIDE SEQUENCE [LARGE SCALE GENOMIC DNA]</scope>
    <source>
        <strain evidence="7">CCUG 58938</strain>
    </source>
</reference>
<dbReference type="PANTHER" id="PTHR43214">
    <property type="entry name" value="TWO-COMPONENT RESPONSE REGULATOR"/>
    <property type="match status" value="1"/>
</dbReference>
<evidence type="ECO:0000313" key="7">
    <source>
        <dbReference type="Proteomes" id="UP001597112"/>
    </source>
</evidence>
<dbReference type="Proteomes" id="UP001597112">
    <property type="component" value="Unassembled WGS sequence"/>
</dbReference>
<proteinExistence type="predicted"/>
<dbReference type="EMBL" id="JBHTKA010000007">
    <property type="protein sequence ID" value="MFD1001134.1"/>
    <property type="molecule type" value="Genomic_DNA"/>
</dbReference>
<evidence type="ECO:0000256" key="1">
    <source>
        <dbReference type="ARBA" id="ARBA00022553"/>
    </source>
</evidence>
<dbReference type="PROSITE" id="PS50110">
    <property type="entry name" value="RESPONSE_REGULATORY"/>
    <property type="match status" value="1"/>
</dbReference>
<dbReference type="SMART" id="SM00421">
    <property type="entry name" value="HTH_LUXR"/>
    <property type="match status" value="1"/>
</dbReference>
<gene>
    <name evidence="6" type="ORF">ACFQ21_17535</name>
</gene>
<dbReference type="PRINTS" id="PR00038">
    <property type="entry name" value="HTHLUXR"/>
</dbReference>
<dbReference type="InterPro" id="IPR039420">
    <property type="entry name" value="WalR-like"/>
</dbReference>
<feature type="modified residue" description="4-aspartylphosphate" evidence="3">
    <location>
        <position position="59"/>
    </location>
</feature>
<evidence type="ECO:0000313" key="6">
    <source>
        <dbReference type="EMBL" id="MFD1001134.1"/>
    </source>
</evidence>
<dbReference type="InterPro" id="IPR058245">
    <property type="entry name" value="NreC/VraR/RcsB-like_REC"/>
</dbReference>
<dbReference type="SUPFAM" id="SSF46894">
    <property type="entry name" value="C-terminal effector domain of the bipartite response regulators"/>
    <property type="match status" value="1"/>
</dbReference>
<dbReference type="Gene3D" id="3.40.50.2300">
    <property type="match status" value="1"/>
</dbReference>
<dbReference type="InterPro" id="IPR011006">
    <property type="entry name" value="CheY-like_superfamily"/>
</dbReference>
<dbReference type="InterPro" id="IPR016032">
    <property type="entry name" value="Sig_transdc_resp-reg_C-effctor"/>
</dbReference>
<feature type="domain" description="Response regulatory" evidence="5">
    <location>
        <begin position="8"/>
        <end position="123"/>
    </location>
</feature>
<dbReference type="PANTHER" id="PTHR43214:SF43">
    <property type="entry name" value="TWO-COMPONENT RESPONSE REGULATOR"/>
    <property type="match status" value="1"/>
</dbReference>
<protein>
    <submittedName>
        <fullName evidence="6">LuxR C-terminal-related transcriptional regulator</fullName>
    </submittedName>
</protein>
<dbReference type="Pfam" id="PF00072">
    <property type="entry name" value="Response_reg"/>
    <property type="match status" value="1"/>
</dbReference>
<feature type="domain" description="HTH luxR-type" evidence="4">
    <location>
        <begin position="142"/>
        <end position="207"/>
    </location>
</feature>
<evidence type="ECO:0000259" key="4">
    <source>
        <dbReference type="PROSITE" id="PS50043"/>
    </source>
</evidence>
<dbReference type="SUPFAM" id="SSF52172">
    <property type="entry name" value="CheY-like"/>
    <property type="match status" value="1"/>
</dbReference>
<keyword evidence="1 3" id="KW-0597">Phosphoprotein</keyword>
<dbReference type="Pfam" id="PF00196">
    <property type="entry name" value="GerE"/>
    <property type="match status" value="1"/>
</dbReference>
<keyword evidence="2" id="KW-0238">DNA-binding</keyword>
<dbReference type="InterPro" id="IPR001789">
    <property type="entry name" value="Sig_transdc_resp-reg_receiver"/>
</dbReference>
<sequence>MIGKLKKRIVLIEEDDRLREGLSFMIEHSGNYSMVNAYKFYGDAIRQIHRDCPNLVIMDITISDMHGVEGIRTLKSKYPAEIVVFTDIDSAQVINEVLSLGISGYILKDVPLTDFIRSLECVVNGGAVLSPAVAKTVLEFFHLNPYTPLSSRETDVLRLITRGKTYSEIALELNIAIETSKTHIRNIYKKLNVNSKSEAVRKALNDKLVSVGVD</sequence>
<dbReference type="RefSeq" id="WP_377580583.1">
    <property type="nucleotide sequence ID" value="NZ_JBHTKA010000007.1"/>
</dbReference>
<organism evidence="6 7">
    <name type="scientific">Ohtaekwangia kribbensis</name>
    <dbReference type="NCBI Taxonomy" id="688913"/>
    <lineage>
        <taxon>Bacteria</taxon>
        <taxon>Pseudomonadati</taxon>
        <taxon>Bacteroidota</taxon>
        <taxon>Cytophagia</taxon>
        <taxon>Cytophagales</taxon>
        <taxon>Fulvivirgaceae</taxon>
        <taxon>Ohtaekwangia</taxon>
    </lineage>
</organism>